<comment type="similarity">
    <text evidence="1">Belongs to the UPF0065 (bug) family.</text>
</comment>
<sequence>MVPTPSFRIAATLVSVCHPRTLLRLLAGLGVAGALASPAAAQTPYPAKPISVVVPVSAGGAADALARAWASYVSKAIGGTVIVENKPGANGSIAASFVAKQPADGYSLLFGSTSNMSLNPFSYKSLAYNPERDFDPVTMIADTSQVLVTNPATGIKSVEDLVKVAKSKPGVLNYGSAGIGNSTHLNVAFLAEHFGIQMSHVPYKGAAPAMMDLVGGQIDLTADALSGAIPQIKTGKAVPLVVFGSKRVAEIPDVPTIYEVGAKDFPSDAWYGLMAPKGTPASVLASLTDATQKFWADPDARAQMAQIYMVPPTTFGGQAVAQSMKREAATWGPIIKRLGIQND</sequence>
<reference evidence="3 4" key="1">
    <citation type="submission" date="2023-08" db="EMBL/GenBank/DDBJ databases">
        <title>Achromobacter seleniivolatilans sp. nov., isolated from seleniferous soil.</title>
        <authorList>
            <person name="Zhang S."/>
            <person name="Li K."/>
            <person name="Peng J."/>
            <person name="Zhao Q."/>
            <person name="Wang H."/>
            <person name="Guo Y."/>
        </authorList>
    </citation>
    <scope>NUCLEOTIDE SEQUENCE [LARGE SCALE GENOMIC DNA]</scope>
    <source>
        <strain evidence="3 4">R39</strain>
    </source>
</reference>
<organism evidence="3 4">
    <name type="scientific">Achromobacter seleniivolatilans</name>
    <dbReference type="NCBI Taxonomy" id="3047478"/>
    <lineage>
        <taxon>Bacteria</taxon>
        <taxon>Pseudomonadati</taxon>
        <taxon>Pseudomonadota</taxon>
        <taxon>Betaproteobacteria</taxon>
        <taxon>Burkholderiales</taxon>
        <taxon>Alcaligenaceae</taxon>
        <taxon>Achromobacter</taxon>
    </lineage>
</organism>
<keyword evidence="4" id="KW-1185">Reference proteome</keyword>
<dbReference type="Gene3D" id="3.40.190.150">
    <property type="entry name" value="Bordetella uptake gene, domain 1"/>
    <property type="match status" value="1"/>
</dbReference>
<dbReference type="InterPro" id="IPR005064">
    <property type="entry name" value="BUG"/>
</dbReference>
<dbReference type="PANTHER" id="PTHR42928:SF5">
    <property type="entry name" value="BLR1237 PROTEIN"/>
    <property type="match status" value="1"/>
</dbReference>
<evidence type="ECO:0000313" key="4">
    <source>
        <dbReference type="Proteomes" id="UP001234798"/>
    </source>
</evidence>
<feature type="chain" id="PRO_5047116799" evidence="2">
    <location>
        <begin position="42"/>
        <end position="343"/>
    </location>
</feature>
<gene>
    <name evidence="3" type="ORF">RAS12_26035</name>
</gene>
<dbReference type="PANTHER" id="PTHR42928">
    <property type="entry name" value="TRICARBOXYLATE-BINDING PROTEIN"/>
    <property type="match status" value="1"/>
</dbReference>
<keyword evidence="2" id="KW-0732">Signal</keyword>
<dbReference type="Pfam" id="PF03401">
    <property type="entry name" value="TctC"/>
    <property type="match status" value="1"/>
</dbReference>
<dbReference type="InterPro" id="IPR042100">
    <property type="entry name" value="Bug_dom1"/>
</dbReference>
<dbReference type="RefSeq" id="WP_306942815.1">
    <property type="nucleotide sequence ID" value="NZ_CP132976.1"/>
</dbReference>
<dbReference type="PIRSF" id="PIRSF017082">
    <property type="entry name" value="YflP"/>
    <property type="match status" value="1"/>
</dbReference>
<evidence type="ECO:0000313" key="3">
    <source>
        <dbReference type="EMBL" id="WMD20034.1"/>
    </source>
</evidence>
<dbReference type="SUPFAM" id="SSF53850">
    <property type="entry name" value="Periplasmic binding protein-like II"/>
    <property type="match status" value="1"/>
</dbReference>
<evidence type="ECO:0000256" key="1">
    <source>
        <dbReference type="ARBA" id="ARBA00006987"/>
    </source>
</evidence>
<dbReference type="CDD" id="cd07012">
    <property type="entry name" value="PBP2_Bug_TTT"/>
    <property type="match status" value="1"/>
</dbReference>
<feature type="signal peptide" evidence="2">
    <location>
        <begin position="1"/>
        <end position="41"/>
    </location>
</feature>
<dbReference type="EMBL" id="CP132976">
    <property type="protein sequence ID" value="WMD20034.1"/>
    <property type="molecule type" value="Genomic_DNA"/>
</dbReference>
<accession>A0ABY9LZ28</accession>
<dbReference type="Gene3D" id="3.40.190.10">
    <property type="entry name" value="Periplasmic binding protein-like II"/>
    <property type="match status" value="1"/>
</dbReference>
<proteinExistence type="inferred from homology"/>
<name>A0ABY9LZ28_9BURK</name>
<evidence type="ECO:0000256" key="2">
    <source>
        <dbReference type="SAM" id="SignalP"/>
    </source>
</evidence>
<dbReference type="Proteomes" id="UP001234798">
    <property type="component" value="Chromosome"/>
</dbReference>
<protein>
    <submittedName>
        <fullName evidence="3">Tripartite tricarboxylate transporter substrate binding protein</fullName>
    </submittedName>
</protein>